<dbReference type="PROSITE" id="PS50850">
    <property type="entry name" value="MFS"/>
    <property type="match status" value="1"/>
</dbReference>
<dbReference type="PROSITE" id="PS00216">
    <property type="entry name" value="SUGAR_TRANSPORT_1"/>
    <property type="match status" value="1"/>
</dbReference>
<comment type="subcellular location">
    <subcellularLocation>
        <location evidence="1">Cell membrane</location>
        <topology evidence="1">Multi-pass membrane protein</topology>
    </subcellularLocation>
</comment>
<evidence type="ECO:0000256" key="5">
    <source>
        <dbReference type="ARBA" id="ARBA00022989"/>
    </source>
</evidence>
<evidence type="ECO:0000256" key="1">
    <source>
        <dbReference type="ARBA" id="ARBA00004651"/>
    </source>
</evidence>
<dbReference type="Proteomes" id="UP000664701">
    <property type="component" value="Chromosome"/>
</dbReference>
<organism evidence="9 10">
    <name type="scientific">Candidatus Enterococcus lowellii</name>
    <dbReference type="NCBI Taxonomy" id="2230877"/>
    <lineage>
        <taxon>Bacteria</taxon>
        <taxon>Bacillati</taxon>
        <taxon>Bacillota</taxon>
        <taxon>Bacilli</taxon>
        <taxon>Lactobacillales</taxon>
        <taxon>Enterococcaceae</taxon>
        <taxon>Enterococcus</taxon>
    </lineage>
</organism>
<sequence length="395" mass="42527">MNSTINKHALTFGFISVFLTGLGLTIVSPVLPFIVETYTTNAHSQATVVTLLMAMYALAVFLAAPLLGKLSDRYGRRPVMILSLLGSAFGYFIFGLGGSIMLLFIGRLIEGITGGEISAIFAYFSDITPVSERTKYFGWISALVGVGTAIGPSLGGFLATFGNHIPMYAGAVITLLNAIYGYFFMPETLDKSQRLTSISIQQMNPLRELVHLLTQKAVKWLLLTGFFIWVPNGSLQAIFSQFSIDTFAWQPTFIGFLFSILGILDIFSQAFIMPRMLTKLSDKQIATVGMISETIGYGLIALSAIFSVVPIFIIGMTLFGIGDAIFGPAFNGLLSKSVAANEQGRVQGGAQSIQALARVIGPVIGGQGYAIISHTMPAFMGMILISMAIMILTKK</sequence>
<feature type="transmembrane region" description="Helical" evidence="7">
    <location>
        <begin position="104"/>
        <end position="124"/>
    </location>
</feature>
<evidence type="ECO:0000259" key="8">
    <source>
        <dbReference type="PROSITE" id="PS50850"/>
    </source>
</evidence>
<feature type="domain" description="Major facilitator superfamily (MFS) profile" evidence="8">
    <location>
        <begin position="9"/>
        <end position="395"/>
    </location>
</feature>
<dbReference type="InterPro" id="IPR005829">
    <property type="entry name" value="Sugar_transporter_CS"/>
</dbReference>
<evidence type="ECO:0000256" key="2">
    <source>
        <dbReference type="ARBA" id="ARBA00007520"/>
    </source>
</evidence>
<keyword evidence="6 7" id="KW-0472">Membrane</keyword>
<dbReference type="RefSeq" id="WP_207941229.1">
    <property type="nucleotide sequence ID" value="NZ_CP147251.1"/>
</dbReference>
<feature type="transmembrane region" description="Helical" evidence="7">
    <location>
        <begin position="371"/>
        <end position="392"/>
    </location>
</feature>
<feature type="transmembrane region" description="Helical" evidence="7">
    <location>
        <begin position="165"/>
        <end position="185"/>
    </location>
</feature>
<evidence type="ECO:0000313" key="9">
    <source>
        <dbReference type="EMBL" id="WYJ76620.1"/>
    </source>
</evidence>
<proteinExistence type="inferred from homology"/>
<evidence type="ECO:0000313" key="10">
    <source>
        <dbReference type="Proteomes" id="UP000664701"/>
    </source>
</evidence>
<dbReference type="InterPro" id="IPR036259">
    <property type="entry name" value="MFS_trans_sf"/>
</dbReference>
<dbReference type="Gene3D" id="1.20.1250.20">
    <property type="entry name" value="MFS general substrate transporter like domains"/>
    <property type="match status" value="1"/>
</dbReference>
<keyword evidence="3" id="KW-0813">Transport</keyword>
<accession>A0ABZ2SL99</accession>
<evidence type="ECO:0000256" key="4">
    <source>
        <dbReference type="ARBA" id="ARBA00022692"/>
    </source>
</evidence>
<feature type="transmembrane region" description="Helical" evidence="7">
    <location>
        <begin position="220"/>
        <end position="239"/>
    </location>
</feature>
<comment type="similarity">
    <text evidence="2">Belongs to the major facilitator superfamily. TCR/Tet family.</text>
</comment>
<dbReference type="PRINTS" id="PR01035">
    <property type="entry name" value="TCRTETA"/>
</dbReference>
<feature type="transmembrane region" description="Helical" evidence="7">
    <location>
        <begin position="136"/>
        <end position="159"/>
    </location>
</feature>
<dbReference type="Pfam" id="PF07690">
    <property type="entry name" value="MFS_1"/>
    <property type="match status" value="1"/>
</dbReference>
<feature type="transmembrane region" description="Helical" evidence="7">
    <location>
        <begin position="79"/>
        <end position="98"/>
    </location>
</feature>
<feature type="transmembrane region" description="Helical" evidence="7">
    <location>
        <begin position="12"/>
        <end position="34"/>
    </location>
</feature>
<evidence type="ECO:0000256" key="3">
    <source>
        <dbReference type="ARBA" id="ARBA00022448"/>
    </source>
</evidence>
<keyword evidence="5 7" id="KW-1133">Transmembrane helix</keyword>
<feature type="transmembrane region" description="Helical" evidence="7">
    <location>
        <begin position="46"/>
        <end position="67"/>
    </location>
</feature>
<evidence type="ECO:0000256" key="6">
    <source>
        <dbReference type="ARBA" id="ARBA00023136"/>
    </source>
</evidence>
<dbReference type="InterPro" id="IPR001958">
    <property type="entry name" value="Tet-R_TetA/multi-R_MdtG-like"/>
</dbReference>
<protein>
    <submittedName>
        <fullName evidence="9">MFS transporter, DHA1 family, tetracycline resistance protein</fullName>
    </submittedName>
</protein>
<evidence type="ECO:0000256" key="7">
    <source>
        <dbReference type="SAM" id="Phobius"/>
    </source>
</evidence>
<dbReference type="SUPFAM" id="SSF103473">
    <property type="entry name" value="MFS general substrate transporter"/>
    <property type="match status" value="1"/>
</dbReference>
<feature type="transmembrane region" description="Helical" evidence="7">
    <location>
        <begin position="251"/>
        <end position="273"/>
    </location>
</feature>
<name>A0ABZ2SL99_9ENTE</name>
<dbReference type="InterPro" id="IPR011701">
    <property type="entry name" value="MFS"/>
</dbReference>
<gene>
    <name evidence="9" type="ORF">DOK78_001253</name>
</gene>
<keyword evidence="4 7" id="KW-0812">Transmembrane</keyword>
<dbReference type="InterPro" id="IPR020846">
    <property type="entry name" value="MFS_dom"/>
</dbReference>
<dbReference type="EMBL" id="CP147251">
    <property type="protein sequence ID" value="WYJ76620.1"/>
    <property type="molecule type" value="Genomic_DNA"/>
</dbReference>
<reference evidence="9 10" key="1">
    <citation type="submission" date="2024-03" db="EMBL/GenBank/DDBJ databases">
        <title>The Genome Sequence of Enterococcus sp. DIV2402.</title>
        <authorList>
            <consortium name="The Broad Institute Genomics Platform"/>
            <consortium name="The Broad Institute Microbial Omics Core"/>
            <consortium name="The Broad Institute Genomic Center for Infectious Diseases"/>
            <person name="Earl A."/>
            <person name="Manson A."/>
            <person name="Gilmore M."/>
            <person name="Schwartman J."/>
            <person name="Shea T."/>
            <person name="Abouelleil A."/>
            <person name="Cao P."/>
            <person name="Chapman S."/>
            <person name="Cusick C."/>
            <person name="Young S."/>
            <person name="Neafsey D."/>
            <person name="Nusbaum C."/>
            <person name="Birren B."/>
        </authorList>
    </citation>
    <scope>NUCLEOTIDE SEQUENCE [LARGE SCALE GENOMIC DNA]</scope>
    <source>
        <strain evidence="9 10">DIV2402</strain>
    </source>
</reference>
<keyword evidence="10" id="KW-1185">Reference proteome</keyword>
<feature type="transmembrane region" description="Helical" evidence="7">
    <location>
        <begin position="294"/>
        <end position="321"/>
    </location>
</feature>
<dbReference type="PANTHER" id="PTHR23504:SF15">
    <property type="entry name" value="MAJOR FACILITATOR SUPERFAMILY (MFS) PROFILE DOMAIN-CONTAINING PROTEIN"/>
    <property type="match status" value="1"/>
</dbReference>
<dbReference type="PANTHER" id="PTHR23504">
    <property type="entry name" value="MAJOR FACILITATOR SUPERFAMILY DOMAIN-CONTAINING PROTEIN 10"/>
    <property type="match status" value="1"/>
</dbReference>